<keyword evidence="2" id="KW-1185">Reference proteome</keyword>
<protein>
    <submittedName>
        <fullName evidence="1">Uncharacterized protein</fullName>
    </submittedName>
</protein>
<name>A0A0R3KX82_9BRAD</name>
<proteinExistence type="predicted"/>
<evidence type="ECO:0000313" key="2">
    <source>
        <dbReference type="Proteomes" id="UP000051913"/>
    </source>
</evidence>
<comment type="caution">
    <text evidence="1">The sequence shown here is derived from an EMBL/GenBank/DDBJ whole genome shotgun (WGS) entry which is preliminary data.</text>
</comment>
<dbReference type="Proteomes" id="UP000051913">
    <property type="component" value="Unassembled WGS sequence"/>
</dbReference>
<evidence type="ECO:0000313" key="1">
    <source>
        <dbReference type="EMBL" id="KRQ97509.1"/>
    </source>
</evidence>
<sequence>MSISARSRFAVVLHSTGVPIAYVKRLSENRETILEQFPSGLEPSAERSTWNGAASVIWL</sequence>
<gene>
    <name evidence="1" type="ORF">CP49_37950</name>
</gene>
<reference evidence="1 2" key="1">
    <citation type="submission" date="2014-03" db="EMBL/GenBank/DDBJ databases">
        <title>Bradyrhizobium valentinum sp. nov., isolated from effective nodules of Lupinus mariae-josephae, a lupine endemic of basic-lime soils in Eastern Spain.</title>
        <authorList>
            <person name="Duran D."/>
            <person name="Rey L."/>
            <person name="Navarro A."/>
            <person name="Busquets A."/>
            <person name="Imperial J."/>
            <person name="Ruiz-Argueso T."/>
        </authorList>
    </citation>
    <scope>NUCLEOTIDE SEQUENCE [LARGE SCALE GENOMIC DNA]</scope>
    <source>
        <strain evidence="1 2">LmjM3</strain>
    </source>
</reference>
<organism evidence="1 2">
    <name type="scientific">Bradyrhizobium valentinum</name>
    <dbReference type="NCBI Taxonomy" id="1518501"/>
    <lineage>
        <taxon>Bacteria</taxon>
        <taxon>Pseudomonadati</taxon>
        <taxon>Pseudomonadota</taxon>
        <taxon>Alphaproteobacteria</taxon>
        <taxon>Hyphomicrobiales</taxon>
        <taxon>Nitrobacteraceae</taxon>
        <taxon>Bradyrhizobium</taxon>
    </lineage>
</organism>
<accession>A0A0R3KX82</accession>
<dbReference type="AlphaFoldDB" id="A0A0R3KX82"/>
<dbReference type="EMBL" id="LLXX01000184">
    <property type="protein sequence ID" value="KRQ97509.1"/>
    <property type="molecule type" value="Genomic_DNA"/>
</dbReference>